<evidence type="ECO:0000313" key="5">
    <source>
        <dbReference type="EMBL" id="JAP42437.1"/>
    </source>
</evidence>
<reference evidence="6" key="1">
    <citation type="submission" date="2016-01" db="EMBL/GenBank/DDBJ databases">
        <title>Reference transcriptome for the parasite Schistocephalus solidus: insights into the molecular evolution of parasitism.</title>
        <authorList>
            <person name="Hebert F.O."/>
            <person name="Grambauer S."/>
            <person name="Barber I."/>
            <person name="Landry C.R."/>
            <person name="Aubin-Horth N."/>
        </authorList>
    </citation>
    <scope>NUCLEOTIDE SEQUENCE</scope>
</reference>
<dbReference type="PANTHER" id="PTHR12585:SF27">
    <property type="entry name" value="MEIOTIC RECOMBINATION PROTEIN REC8 HOMOLOG"/>
    <property type="match status" value="1"/>
</dbReference>
<gene>
    <name evidence="5" type="primary">REC8</name>
    <name evidence="6" type="ORF">TR86969</name>
</gene>
<dbReference type="GO" id="GO:0003682">
    <property type="term" value="F:chromatin binding"/>
    <property type="evidence" value="ECO:0007669"/>
    <property type="project" value="TreeGrafter"/>
</dbReference>
<evidence type="ECO:0000259" key="4">
    <source>
        <dbReference type="Pfam" id="PF04825"/>
    </source>
</evidence>
<feature type="non-terminal residue" evidence="6">
    <location>
        <position position="1"/>
    </location>
</feature>
<feature type="region of interest" description="Disordered" evidence="3">
    <location>
        <begin position="649"/>
        <end position="685"/>
    </location>
</feature>
<dbReference type="Pfam" id="PF04825">
    <property type="entry name" value="Rad21_Rec8_N"/>
    <property type="match status" value="1"/>
</dbReference>
<feature type="region of interest" description="Disordered" evidence="3">
    <location>
        <begin position="400"/>
        <end position="457"/>
    </location>
</feature>
<evidence type="ECO:0000256" key="2">
    <source>
        <dbReference type="ARBA" id="ARBA00023242"/>
    </source>
</evidence>
<feature type="compositionally biased region" description="Low complexity" evidence="3">
    <location>
        <begin position="649"/>
        <end position="659"/>
    </location>
</feature>
<dbReference type="AlphaFoldDB" id="A0A0X3PXB2"/>
<dbReference type="GO" id="GO:0006302">
    <property type="term" value="P:double-strand break repair"/>
    <property type="evidence" value="ECO:0007669"/>
    <property type="project" value="TreeGrafter"/>
</dbReference>
<comment type="subcellular location">
    <subcellularLocation>
        <location evidence="1">Nucleus</location>
    </subcellularLocation>
</comment>
<evidence type="ECO:0000313" key="6">
    <source>
        <dbReference type="EMBL" id="JAP56414.1"/>
    </source>
</evidence>
<evidence type="ECO:0000256" key="1">
    <source>
        <dbReference type="ARBA" id="ARBA00004123"/>
    </source>
</evidence>
<dbReference type="EMBL" id="GEEE01006811">
    <property type="protein sequence ID" value="JAP56414.1"/>
    <property type="molecule type" value="Transcribed_RNA"/>
</dbReference>
<organism evidence="6">
    <name type="scientific">Schistocephalus solidus</name>
    <name type="common">Tapeworm</name>
    <dbReference type="NCBI Taxonomy" id="70667"/>
    <lineage>
        <taxon>Eukaryota</taxon>
        <taxon>Metazoa</taxon>
        <taxon>Spiralia</taxon>
        <taxon>Lophotrochozoa</taxon>
        <taxon>Platyhelminthes</taxon>
        <taxon>Cestoda</taxon>
        <taxon>Eucestoda</taxon>
        <taxon>Diphyllobothriidea</taxon>
        <taxon>Diphyllobothriidae</taxon>
        <taxon>Schistocephalus</taxon>
    </lineage>
</organism>
<dbReference type="InterPro" id="IPR039781">
    <property type="entry name" value="Rad21/Rec8-like"/>
</dbReference>
<evidence type="ECO:0000256" key="3">
    <source>
        <dbReference type="SAM" id="MobiDB-lite"/>
    </source>
</evidence>
<dbReference type="EMBL" id="GEEE01020788">
    <property type="protein sequence ID" value="JAP42437.1"/>
    <property type="molecule type" value="Transcribed_RNA"/>
</dbReference>
<protein>
    <submittedName>
        <fullName evidence="5">Meiotic recombination protein REC8 homolog</fullName>
    </submittedName>
</protein>
<dbReference type="GO" id="GO:0005634">
    <property type="term" value="C:nucleus"/>
    <property type="evidence" value="ECO:0007669"/>
    <property type="project" value="UniProtKB-SubCell"/>
</dbReference>
<dbReference type="PANTHER" id="PTHR12585">
    <property type="entry name" value="SCC1 / RAD21 FAMILY MEMBER"/>
    <property type="match status" value="1"/>
</dbReference>
<dbReference type="GO" id="GO:0030893">
    <property type="term" value="C:meiotic cohesin complex"/>
    <property type="evidence" value="ECO:0007669"/>
    <property type="project" value="TreeGrafter"/>
</dbReference>
<keyword evidence="2" id="KW-0539">Nucleus</keyword>
<dbReference type="GO" id="GO:0051177">
    <property type="term" value="P:meiotic sister chromatid cohesion"/>
    <property type="evidence" value="ECO:0007669"/>
    <property type="project" value="TreeGrafter"/>
</dbReference>
<sequence length="685" mass="75909">KLDVGFPRALQLKVLAMFYSRELLSLRRGKFGILWLAATRGTKFITKRDIISFDIESSCVELMAYIAGAKKTKLSLYLSAQLAFGMCRVFCEKIRLILRDAQDLYSRSLVVFRPQVTQIDDSRLLQQKKPDMMDIEIPLQSHDDFGSLEYPGALCQSQLDWEITRKNFEDSFSLQARVEDITLNEIHLTPKYPANECTFGEDFRTEFLTDLFGCEQNDYKHGLLDHVPEDRKINCVAECTRENLDAGEQVLQSGVPTRPALTEPVVPVVPTEVDLDMEKGYSALEVPQSLKKEMMATDPLEFLLQFNPQNTSKEHSEKAIEVTEVVVQPSEGPLSTTCEIQNEQREPVTEEVGTLAPSYVKKARIDEEVGVLPPDMTEIPNQPSLLVAPTGTAGTPLAWSSTAEPQLRPPCAASSAKRQPLPRRVEVTRPAPLHLTDLRPSLLPPVPPRAGRGKRKATSHILVDDPIEMTTADLRANLAVAKDLLFRRADVLAPPSSLTHPRRLLSLSVPRLLALPANWETALSACLGDCWKSKRRLCEALSPIDLLEVERPQPSKTSLEVVRESDLEASKEEARAHGTSSLTLPPSLSSLIGTSALDMTIQQNTQEAIGREISTTISAEGGQLSKRPVILEEEEEQDKVKEPVEAVATPAAPVAEEVPSLLQTTERPPQEMPEEPPLVGTFSSL</sequence>
<proteinExistence type="predicted"/>
<feature type="domain" description="Rad21/Rec8-like protein N-terminal" evidence="4">
    <location>
        <begin position="17"/>
        <end position="122"/>
    </location>
</feature>
<accession>A0A0X3PXB2</accession>
<name>A0A0X3PXB2_SCHSO</name>
<dbReference type="InterPro" id="IPR006910">
    <property type="entry name" value="Rad21_Rec8_N"/>
</dbReference>